<feature type="region of interest" description="Disordered" evidence="1">
    <location>
        <begin position="1"/>
        <end position="21"/>
    </location>
</feature>
<keyword evidence="3" id="KW-1185">Reference proteome</keyword>
<name>A0ABU0X9N3_9PSEU</name>
<reference evidence="2 3" key="1">
    <citation type="submission" date="2017-06" db="EMBL/GenBank/DDBJ databases">
        <title>Cultured bacterium strain Saccharothrix yanglingensis Hhs.015.</title>
        <authorList>
            <person name="Xia Y."/>
        </authorList>
    </citation>
    <scope>NUCLEOTIDE SEQUENCE [LARGE SCALE GENOMIC DNA]</scope>
    <source>
        <strain evidence="2 3">Hhs.015</strain>
    </source>
</reference>
<protein>
    <submittedName>
        <fullName evidence="2">Uncharacterized protein</fullName>
    </submittedName>
</protein>
<organism evidence="2 3">
    <name type="scientific">Saccharothrix yanglingensis</name>
    <dbReference type="NCBI Taxonomy" id="659496"/>
    <lineage>
        <taxon>Bacteria</taxon>
        <taxon>Bacillati</taxon>
        <taxon>Actinomycetota</taxon>
        <taxon>Actinomycetes</taxon>
        <taxon>Pseudonocardiales</taxon>
        <taxon>Pseudonocardiaceae</taxon>
        <taxon>Saccharothrix</taxon>
    </lineage>
</organism>
<feature type="compositionally biased region" description="Basic residues" evidence="1">
    <location>
        <begin position="1"/>
        <end position="19"/>
    </location>
</feature>
<dbReference type="Proteomes" id="UP001225605">
    <property type="component" value="Unassembled WGS sequence"/>
</dbReference>
<accession>A0ABU0X9N3</accession>
<comment type="caution">
    <text evidence="2">The sequence shown here is derived from an EMBL/GenBank/DDBJ whole genome shotgun (WGS) entry which is preliminary data.</text>
</comment>
<evidence type="ECO:0000313" key="3">
    <source>
        <dbReference type="Proteomes" id="UP001225605"/>
    </source>
</evidence>
<dbReference type="RefSeq" id="WP_306750073.1">
    <property type="nucleotide sequence ID" value="NZ_NSDM01000018.1"/>
</dbReference>
<evidence type="ECO:0000313" key="2">
    <source>
        <dbReference type="EMBL" id="MDQ2588423.1"/>
    </source>
</evidence>
<evidence type="ECO:0000256" key="1">
    <source>
        <dbReference type="SAM" id="MobiDB-lite"/>
    </source>
</evidence>
<proteinExistence type="predicted"/>
<gene>
    <name evidence="2" type="ORF">CKY47_31610</name>
</gene>
<dbReference type="EMBL" id="NSDM01000018">
    <property type="protein sequence ID" value="MDQ2588423.1"/>
    <property type="molecule type" value="Genomic_DNA"/>
</dbReference>
<sequence length="61" mass="6673">MGAKGGHKPRQAVRRRKRGEARAVARAQETWFTRQSGLTQVAVFLGYSGYWSAGTSCCGAR</sequence>